<name>A0A4R6J4B1_9ACTN</name>
<proteinExistence type="predicted"/>
<protein>
    <submittedName>
        <fullName evidence="1">Uncharacterized protein</fullName>
    </submittedName>
</protein>
<gene>
    <name evidence="1" type="ORF">EV643_13912</name>
</gene>
<dbReference type="Proteomes" id="UP000295388">
    <property type="component" value="Unassembled WGS sequence"/>
</dbReference>
<sequence length="134" mass="15613">MTTEHDLIRALSLNAGDLADPLVVRWKDLDPDATTEELERLRNWVDWLHTRYRLDHKVFPPCWSEHGSLVEELSALRTLWEACYLDDASPSDPITFHRDLEPAMRRLREWTSRLGCTRTAHRPEPDPDPDLASD</sequence>
<dbReference type="RefSeq" id="WP_133805684.1">
    <property type="nucleotide sequence ID" value="NZ_SNWQ01000039.1"/>
</dbReference>
<dbReference type="EMBL" id="SNWQ01000039">
    <property type="protein sequence ID" value="TDO30213.1"/>
    <property type="molecule type" value="Genomic_DNA"/>
</dbReference>
<comment type="caution">
    <text evidence="1">The sequence shown here is derived from an EMBL/GenBank/DDBJ whole genome shotgun (WGS) entry which is preliminary data.</text>
</comment>
<reference evidence="1 2" key="1">
    <citation type="submission" date="2019-03" db="EMBL/GenBank/DDBJ databases">
        <title>Genomic Encyclopedia of Type Strains, Phase III (KMG-III): the genomes of soil and plant-associated and newly described type strains.</title>
        <authorList>
            <person name="Whitman W."/>
        </authorList>
    </citation>
    <scope>NUCLEOTIDE SEQUENCE [LARGE SCALE GENOMIC DNA]</scope>
    <source>
        <strain evidence="1 2">VKM Ac-2527</strain>
    </source>
</reference>
<accession>A0A4R6J4B1</accession>
<evidence type="ECO:0000313" key="2">
    <source>
        <dbReference type="Proteomes" id="UP000295388"/>
    </source>
</evidence>
<organism evidence="1 2">
    <name type="scientific">Kribbella caucasensis</name>
    <dbReference type="NCBI Taxonomy" id="2512215"/>
    <lineage>
        <taxon>Bacteria</taxon>
        <taxon>Bacillati</taxon>
        <taxon>Actinomycetota</taxon>
        <taxon>Actinomycetes</taxon>
        <taxon>Propionibacteriales</taxon>
        <taxon>Kribbellaceae</taxon>
        <taxon>Kribbella</taxon>
    </lineage>
</organism>
<dbReference type="AlphaFoldDB" id="A0A4R6J4B1"/>
<evidence type="ECO:0000313" key="1">
    <source>
        <dbReference type="EMBL" id="TDO30213.1"/>
    </source>
</evidence>
<keyword evidence="2" id="KW-1185">Reference proteome</keyword>
<dbReference type="OrthoDB" id="3535759at2"/>